<dbReference type="CDD" id="cd01129">
    <property type="entry name" value="PulE-GspE-like"/>
    <property type="match status" value="1"/>
</dbReference>
<gene>
    <name evidence="5" type="ORF">A2V49_04295</name>
</gene>
<dbReference type="Gene3D" id="3.40.50.300">
    <property type="entry name" value="P-loop containing nucleotide triphosphate hydrolases"/>
    <property type="match status" value="1"/>
</dbReference>
<dbReference type="EMBL" id="MEUV01000003">
    <property type="protein sequence ID" value="OGC46470.1"/>
    <property type="molecule type" value="Genomic_DNA"/>
</dbReference>
<evidence type="ECO:0000313" key="6">
    <source>
        <dbReference type="Proteomes" id="UP000178615"/>
    </source>
</evidence>
<feature type="non-terminal residue" evidence="5">
    <location>
        <position position="1"/>
    </location>
</feature>
<evidence type="ECO:0000256" key="2">
    <source>
        <dbReference type="ARBA" id="ARBA00022741"/>
    </source>
</evidence>
<keyword evidence="2" id="KW-0547">Nucleotide-binding</keyword>
<organism evidence="5 6">
    <name type="scientific">candidate division WWE3 bacterium RBG_19FT_COMBO_34_6</name>
    <dbReference type="NCBI Taxonomy" id="1802612"/>
    <lineage>
        <taxon>Bacteria</taxon>
        <taxon>Katanobacteria</taxon>
    </lineage>
</organism>
<dbReference type="InterPro" id="IPR027417">
    <property type="entry name" value="P-loop_NTPase"/>
</dbReference>
<comment type="similarity">
    <text evidence="1">Belongs to the GSP E family.</text>
</comment>
<accession>A0A1F4UNV1</accession>
<dbReference type="FunFam" id="3.40.50.300:FF:000398">
    <property type="entry name" value="Type IV pilus assembly ATPase PilB"/>
    <property type="match status" value="1"/>
</dbReference>
<dbReference type="InterPro" id="IPR001482">
    <property type="entry name" value="T2SS/T4SS_dom"/>
</dbReference>
<name>A0A1F4UNV1_UNCKA</name>
<dbReference type="AlphaFoldDB" id="A0A1F4UNV1"/>
<evidence type="ECO:0000256" key="1">
    <source>
        <dbReference type="ARBA" id="ARBA00006611"/>
    </source>
</evidence>
<keyword evidence="3" id="KW-0067">ATP-binding</keyword>
<evidence type="ECO:0000313" key="5">
    <source>
        <dbReference type="EMBL" id="OGC46470.1"/>
    </source>
</evidence>
<sequence>KVVPYIATEEGITKILEEFKSKSIGDEISAALEEINQTTLKIEETHQDITDETLRDAPVARIVNMILETAVKIGASDVHLEPGEDKSRLRYRVDGILEEKRTFPKEMHDSISARVKILSNMKIDEKRIPQDGRFKIQVGDTSTDLRVSTLPTIYGEKVVIRLLKEEGVIFSFKDLGLRGLSLKRLETAILKPTGMILVTGPTGSGKTVTLSAALSKLNTARVNIVTVEDPVEIRVNGVNQVQVNVQAGLTFATGLRSFLRQDPNIILVGEVRDGETAELAIHAALTGHLVLSTLHTNSAAGAIPRLLDMGVEDFLLSSTLVAVLGQRLVRKVCTQCKEEYEPPKEVQDQIRETLKDIEQNKVIMTKDPDIAKNMKLLKQDKLTLYKGKGCDLCHQTGYKGRLGIFELLEMSEKIAHLTVERSPANAIEDVAISEGMVKLIQDGFLRALEGTTTIEEVMRVAK</sequence>
<evidence type="ECO:0000256" key="3">
    <source>
        <dbReference type="ARBA" id="ARBA00022840"/>
    </source>
</evidence>
<dbReference type="Pfam" id="PF00437">
    <property type="entry name" value="T2SSE"/>
    <property type="match status" value="1"/>
</dbReference>
<dbReference type="GO" id="GO:0016887">
    <property type="term" value="F:ATP hydrolysis activity"/>
    <property type="evidence" value="ECO:0007669"/>
    <property type="project" value="TreeGrafter"/>
</dbReference>
<comment type="caution">
    <text evidence="5">The sequence shown here is derived from an EMBL/GenBank/DDBJ whole genome shotgun (WGS) entry which is preliminary data.</text>
</comment>
<feature type="domain" description="Bacterial type II secretion system protein E" evidence="4">
    <location>
        <begin position="55"/>
        <end position="459"/>
    </location>
</feature>
<dbReference type="FunFam" id="3.30.450.90:FF:000001">
    <property type="entry name" value="Type II secretion system ATPase GspE"/>
    <property type="match status" value="1"/>
</dbReference>
<evidence type="ECO:0000259" key="4">
    <source>
        <dbReference type="Pfam" id="PF00437"/>
    </source>
</evidence>
<dbReference type="PANTHER" id="PTHR30258:SF1">
    <property type="entry name" value="PROTEIN TRANSPORT PROTEIN HOFB HOMOLOG"/>
    <property type="match status" value="1"/>
</dbReference>
<dbReference type="PANTHER" id="PTHR30258">
    <property type="entry name" value="TYPE II SECRETION SYSTEM PROTEIN GSPE-RELATED"/>
    <property type="match status" value="1"/>
</dbReference>
<dbReference type="GO" id="GO:0005886">
    <property type="term" value="C:plasma membrane"/>
    <property type="evidence" value="ECO:0007669"/>
    <property type="project" value="TreeGrafter"/>
</dbReference>
<dbReference type="SUPFAM" id="SSF52540">
    <property type="entry name" value="P-loop containing nucleoside triphosphate hydrolases"/>
    <property type="match status" value="1"/>
</dbReference>
<dbReference type="Gene3D" id="3.30.450.90">
    <property type="match status" value="1"/>
</dbReference>
<dbReference type="GO" id="GO:0005524">
    <property type="term" value="F:ATP binding"/>
    <property type="evidence" value="ECO:0007669"/>
    <property type="project" value="UniProtKB-KW"/>
</dbReference>
<dbReference type="Proteomes" id="UP000178615">
    <property type="component" value="Unassembled WGS sequence"/>
</dbReference>
<reference evidence="5 6" key="1">
    <citation type="journal article" date="2016" name="Nat. Commun.">
        <title>Thousands of microbial genomes shed light on interconnected biogeochemical processes in an aquifer system.</title>
        <authorList>
            <person name="Anantharaman K."/>
            <person name="Brown C.T."/>
            <person name="Hug L.A."/>
            <person name="Sharon I."/>
            <person name="Castelle C.J."/>
            <person name="Probst A.J."/>
            <person name="Thomas B.C."/>
            <person name="Singh A."/>
            <person name="Wilkins M.J."/>
            <person name="Karaoz U."/>
            <person name="Brodie E.L."/>
            <person name="Williams K.H."/>
            <person name="Hubbard S.S."/>
            <person name="Banfield J.F."/>
        </authorList>
    </citation>
    <scope>NUCLEOTIDE SEQUENCE [LARGE SCALE GENOMIC DNA]</scope>
</reference>
<proteinExistence type="inferred from homology"/>
<protein>
    <recommendedName>
        <fullName evidence="4">Bacterial type II secretion system protein E domain-containing protein</fullName>
    </recommendedName>
</protein>